<dbReference type="SUPFAM" id="SSF46955">
    <property type="entry name" value="Putative DNA-binding domain"/>
    <property type="match status" value="1"/>
</dbReference>
<dbReference type="Gene3D" id="1.10.1660.10">
    <property type="match status" value="1"/>
</dbReference>
<feature type="compositionally biased region" description="Basic and acidic residues" evidence="1">
    <location>
        <begin position="159"/>
        <end position="170"/>
    </location>
</feature>
<protein>
    <submittedName>
        <fullName evidence="3">MerR family transcriptional regulator</fullName>
    </submittedName>
</protein>
<dbReference type="Proteomes" id="UP000186455">
    <property type="component" value="Unassembled WGS sequence"/>
</dbReference>
<dbReference type="InterPro" id="IPR000551">
    <property type="entry name" value="MerR-type_HTH_dom"/>
</dbReference>
<evidence type="ECO:0000256" key="1">
    <source>
        <dbReference type="SAM" id="MobiDB-lite"/>
    </source>
</evidence>
<dbReference type="EMBL" id="LFBV01000003">
    <property type="protein sequence ID" value="OKH94048.1"/>
    <property type="molecule type" value="Genomic_DNA"/>
</dbReference>
<evidence type="ECO:0000313" key="3">
    <source>
        <dbReference type="EMBL" id="OKH94048.1"/>
    </source>
</evidence>
<dbReference type="PROSITE" id="PS50937">
    <property type="entry name" value="HTH_MERR_2"/>
    <property type="match status" value="1"/>
</dbReference>
<name>A0A1Q4V871_9ACTN</name>
<feature type="region of interest" description="Disordered" evidence="1">
    <location>
        <begin position="150"/>
        <end position="175"/>
    </location>
</feature>
<evidence type="ECO:0000259" key="2">
    <source>
        <dbReference type="PROSITE" id="PS50937"/>
    </source>
</evidence>
<sequence>MSNERMSDPVGVSIGQAAALYGLAPSTLRWWESQHVLPEPPRVNGRRTYTETELRRIGLAYLCCVVGTMPLDQAAVVTAGGRNQHWQRTVKGQAGLIEEKIRQLRSAHAYLLHLLGCPDDDIVGQCPDLDGELIDQTPRGRVATPGLVAAAQSIPRRGKRDEMPPPRDETPATVSVRCDVCASPVPQPARGRRRKYCSRACQQRRYRQNTARPPAR</sequence>
<dbReference type="AlphaFoldDB" id="A0A1Q4V871"/>
<proteinExistence type="predicted"/>
<dbReference type="GO" id="GO:0006355">
    <property type="term" value="P:regulation of DNA-templated transcription"/>
    <property type="evidence" value="ECO:0007669"/>
    <property type="project" value="InterPro"/>
</dbReference>
<dbReference type="Pfam" id="PF13411">
    <property type="entry name" value="MerR_1"/>
    <property type="match status" value="1"/>
</dbReference>
<gene>
    <name evidence="3" type="ORF">AB852_15440</name>
</gene>
<reference evidence="3 4" key="1">
    <citation type="submission" date="2015-06" db="EMBL/GenBank/DDBJ databases">
        <title>Cloning and characterization of the uncialamcin biosynthetic gene cluster.</title>
        <authorList>
            <person name="Yan X."/>
            <person name="Huang T."/>
            <person name="Ge H."/>
            <person name="Shen B."/>
        </authorList>
    </citation>
    <scope>NUCLEOTIDE SEQUENCE [LARGE SCALE GENOMIC DNA]</scope>
    <source>
        <strain evidence="3 4">DCA2648</strain>
    </source>
</reference>
<dbReference type="InterPro" id="IPR009061">
    <property type="entry name" value="DNA-bd_dom_put_sf"/>
</dbReference>
<dbReference type="GO" id="GO:0003677">
    <property type="term" value="F:DNA binding"/>
    <property type="evidence" value="ECO:0007669"/>
    <property type="project" value="InterPro"/>
</dbReference>
<accession>A0A1Q4V871</accession>
<feature type="domain" description="HTH merR-type" evidence="2">
    <location>
        <begin position="13"/>
        <end position="57"/>
    </location>
</feature>
<comment type="caution">
    <text evidence="3">The sequence shown here is derived from an EMBL/GenBank/DDBJ whole genome shotgun (WGS) entry which is preliminary data.</text>
</comment>
<evidence type="ECO:0000313" key="4">
    <source>
        <dbReference type="Proteomes" id="UP000186455"/>
    </source>
</evidence>
<keyword evidence="4" id="KW-1185">Reference proteome</keyword>
<organism evidence="3 4">
    <name type="scientific">Streptomyces uncialis</name>
    <dbReference type="NCBI Taxonomy" id="1048205"/>
    <lineage>
        <taxon>Bacteria</taxon>
        <taxon>Bacillati</taxon>
        <taxon>Actinomycetota</taxon>
        <taxon>Actinomycetes</taxon>
        <taxon>Kitasatosporales</taxon>
        <taxon>Streptomycetaceae</taxon>
        <taxon>Streptomyces</taxon>
    </lineage>
</organism>
<dbReference type="STRING" id="1048205.AB852_15440"/>